<evidence type="ECO:0000259" key="2">
    <source>
        <dbReference type="PROSITE" id="PS50110"/>
    </source>
</evidence>
<feature type="domain" description="Response regulatory" evidence="2">
    <location>
        <begin position="2"/>
        <end position="128"/>
    </location>
</feature>
<dbReference type="Proteomes" id="UP000604161">
    <property type="component" value="Unassembled WGS sequence"/>
</dbReference>
<reference evidence="3 4" key="1">
    <citation type="submission" date="2020-09" db="EMBL/GenBank/DDBJ databases">
        <title>Marinomonas sp. nov., isolated from the cysticercosis algae of Qingdao, China.</title>
        <authorList>
            <person name="Sun X."/>
        </authorList>
    </citation>
    <scope>NUCLEOTIDE SEQUENCE [LARGE SCALE GENOMIC DNA]</scope>
    <source>
        <strain evidence="3 4">SM2066</strain>
    </source>
</reference>
<dbReference type="SUPFAM" id="SSF52172">
    <property type="entry name" value="CheY-like"/>
    <property type="match status" value="1"/>
</dbReference>
<dbReference type="PANTHER" id="PTHR46832">
    <property type="entry name" value="5'-METHYLTHIOADENOSINE/S-ADENOSYLHOMOCYSTEINE NUCLEOSIDASE"/>
    <property type="match status" value="1"/>
</dbReference>
<dbReference type="Pfam" id="PF01048">
    <property type="entry name" value="PNP_UDP_1"/>
    <property type="match status" value="1"/>
</dbReference>
<dbReference type="InterPro" id="IPR000845">
    <property type="entry name" value="Nucleoside_phosphorylase_d"/>
</dbReference>
<dbReference type="PROSITE" id="PS50110">
    <property type="entry name" value="RESPONSE_REGULATORY"/>
    <property type="match status" value="1"/>
</dbReference>
<gene>
    <name evidence="3" type="ORF">IF202_16640</name>
</gene>
<dbReference type="Gene3D" id="3.40.50.2300">
    <property type="match status" value="1"/>
</dbReference>
<dbReference type="RefSeq" id="WP_191596045.1">
    <property type="nucleotide sequence ID" value="NZ_JACYFC010000008.1"/>
</dbReference>
<accession>A0ABR8P2Z0</accession>
<protein>
    <recommendedName>
        <fullName evidence="2">Response regulatory domain-containing protein</fullName>
    </recommendedName>
</protein>
<evidence type="ECO:0000313" key="4">
    <source>
        <dbReference type="Proteomes" id="UP000604161"/>
    </source>
</evidence>
<keyword evidence="1" id="KW-0597">Phosphoprotein</keyword>
<dbReference type="InterPro" id="IPR001789">
    <property type="entry name" value="Sig_transdc_resp-reg_receiver"/>
</dbReference>
<sequence>MKVLIVDDSSSRYEALIVSLKEKGMNLEDIVIANSSSDAISKLEDCQFDLMILDLLLPKEKWENQISSQNSMDLIKEITVGDDLLKPGSVVGLTSDLEASKDAVNLMDGQGWKVVKYEQNKSSWLEIIGNLIKYQKGIVNNSATIEVDLLVICALRTPELKSVLCLPWEWELKEFGNEFDLHIGSFHSGGKRYTVGACHASKMGMVATSSLTAALIARLNPKVVAMTGICAGIRGKTALGDLIYATSVWDYQTGKRMNSPEHGEARFLIDPHQIHAASDVGRHISKVAEDSSFLLSLVDKHPESKRPQIHTGPIASGSAVIADSKFIEDIIQQNRKVLGVEMEIYGLYFAAHEAFNPPKVFSLKGVCDHGDETKEDGYQAYASDFSALTLKKLMEDYGSKIMDKG</sequence>
<comment type="caution">
    <text evidence="3">The sequence shown here is derived from an EMBL/GenBank/DDBJ whole genome shotgun (WGS) entry which is preliminary data.</text>
</comment>
<dbReference type="CDD" id="cd00156">
    <property type="entry name" value="REC"/>
    <property type="match status" value="1"/>
</dbReference>
<evidence type="ECO:0000313" key="3">
    <source>
        <dbReference type="EMBL" id="MBD5772662.1"/>
    </source>
</evidence>
<dbReference type="InterPro" id="IPR035994">
    <property type="entry name" value="Nucleoside_phosphorylase_sf"/>
</dbReference>
<feature type="modified residue" description="4-aspartylphosphate" evidence="1">
    <location>
        <position position="54"/>
    </location>
</feature>
<dbReference type="InterPro" id="IPR011006">
    <property type="entry name" value="CheY-like_superfamily"/>
</dbReference>
<dbReference type="EMBL" id="JACYFC010000008">
    <property type="protein sequence ID" value="MBD5772662.1"/>
    <property type="molecule type" value="Genomic_DNA"/>
</dbReference>
<evidence type="ECO:0000256" key="1">
    <source>
        <dbReference type="PROSITE-ProRule" id="PRU00169"/>
    </source>
</evidence>
<dbReference type="Gene3D" id="3.40.50.1580">
    <property type="entry name" value="Nucleoside phosphorylase domain"/>
    <property type="match status" value="1"/>
</dbReference>
<dbReference type="SUPFAM" id="SSF53167">
    <property type="entry name" value="Purine and uridine phosphorylases"/>
    <property type="match status" value="1"/>
</dbReference>
<name>A0ABR8P2Z0_9GAMM</name>
<proteinExistence type="predicted"/>
<keyword evidence="4" id="KW-1185">Reference proteome</keyword>
<dbReference type="PANTHER" id="PTHR46832:SF1">
    <property type="entry name" value="5'-METHYLTHIOADENOSINE_S-ADENOSYLHOMOCYSTEINE NUCLEOSIDASE"/>
    <property type="match status" value="1"/>
</dbReference>
<organism evidence="3 4">
    <name type="scientific">Marinomonas colpomeniae</name>
    <dbReference type="NCBI Taxonomy" id="2774408"/>
    <lineage>
        <taxon>Bacteria</taxon>
        <taxon>Pseudomonadati</taxon>
        <taxon>Pseudomonadota</taxon>
        <taxon>Gammaproteobacteria</taxon>
        <taxon>Oceanospirillales</taxon>
        <taxon>Oceanospirillaceae</taxon>
        <taxon>Marinomonas</taxon>
    </lineage>
</organism>